<dbReference type="CDD" id="cd16490">
    <property type="entry name" value="RING-CH-C4HC3_FANCL"/>
    <property type="match status" value="1"/>
</dbReference>
<dbReference type="CDD" id="cd23831">
    <property type="entry name" value="DRWD-N_FANCL"/>
    <property type="match status" value="1"/>
</dbReference>
<dbReference type="Proteomes" id="UP000193719">
    <property type="component" value="Unassembled WGS sequence"/>
</dbReference>
<dbReference type="PANTHER" id="PTHR13206:SF0">
    <property type="entry name" value="E3 UBIQUITIN-PROTEIN LIGASE FANCL"/>
    <property type="match status" value="1"/>
</dbReference>
<dbReference type="GO" id="GO:0043240">
    <property type="term" value="C:Fanconi anaemia nuclear complex"/>
    <property type="evidence" value="ECO:0007669"/>
    <property type="project" value="InterPro"/>
</dbReference>
<dbReference type="InterPro" id="IPR043898">
    <property type="entry name" value="FANCL_d2"/>
</dbReference>
<dbReference type="Pfam" id="PF09765">
    <property type="entry name" value="FANCL_d1"/>
    <property type="match status" value="1"/>
</dbReference>
<feature type="domain" description="FANCL UBC-like" evidence="4">
    <location>
        <begin position="190"/>
        <end position="286"/>
    </location>
</feature>
<reference evidence="5 6" key="1">
    <citation type="submission" date="2016-08" db="EMBL/GenBank/DDBJ databases">
        <title>Genomes of anaerobic fungi encode conserved fungal cellulosomes for biomass hydrolysis.</title>
        <authorList>
            <consortium name="DOE Joint Genome Institute"/>
            <person name="Haitjema C.H."/>
            <person name="Gilmore S.P."/>
            <person name="Henske J.K."/>
            <person name="Solomon K.V."/>
            <person name="De Groot R."/>
            <person name="Kuo A."/>
            <person name="Mondo S.J."/>
            <person name="Salamov A.A."/>
            <person name="Labutti K."/>
            <person name="Zhao Z."/>
            <person name="Chiniquy J."/>
            <person name="Barry K."/>
            <person name="Brewer H.M."/>
            <person name="Purvine S.O."/>
            <person name="Wright A.T."/>
            <person name="Boxma B."/>
            <person name="Van Alen T."/>
            <person name="Hackstein J.H."/>
            <person name="Baker S.E."/>
            <person name="Grigoriev I.V."/>
            <person name="O'Malley M.A."/>
        </authorList>
    </citation>
    <scope>NUCLEOTIDE SEQUENCE [LARGE SCALE GENOMIC DNA]</scope>
    <source>
        <strain evidence="6">finn</strain>
    </source>
</reference>
<dbReference type="InterPro" id="IPR026850">
    <property type="entry name" value="FANCL_C"/>
</dbReference>
<evidence type="ECO:0000313" key="6">
    <source>
        <dbReference type="Proteomes" id="UP000193719"/>
    </source>
</evidence>
<dbReference type="InterPro" id="IPR013083">
    <property type="entry name" value="Znf_RING/FYVE/PHD"/>
</dbReference>
<sequence length="370" mass="44025">MKDFPLISPCDYTLKHYVGFIQLFINNEEHEYPIEIKLDDPSNIKTATIYSEKLSNLLEDNKKIISQMLQNSSDLNTFLIDLKDLLEKKEILLSSKKYPLKYISKMIKEFDEIGWDKISNLKSDLHSLTLNINDSYNRNHKLDLIFPYNYNTEVIQIKADIPEKIDNKYFINELSKIVDFYKNIFDKYNNFWSQLEEIDKKTWVIEPLNPPRSSNYRRIIIEKKCSINIQVNPNNPRSFPIYQFMGSDDLVQKWTMILINKQHQWNINISIYENLKKILNIEFPQKEKMSLSDISDACGICYSHYLTIEKDDKLEKLLPDKQCKNVKCSQPYHYKCIFEWLRSLTTTKKSFNYLYGKCPYCEEMITLPIN</sequence>
<dbReference type="InterPro" id="IPR044037">
    <property type="entry name" value="FANCL_d3"/>
</dbReference>
<evidence type="ECO:0000259" key="2">
    <source>
        <dbReference type="Pfam" id="PF11793"/>
    </source>
</evidence>
<reference evidence="5 6" key="2">
    <citation type="submission" date="2016-08" db="EMBL/GenBank/DDBJ databases">
        <title>Pervasive Adenine N6-methylation of Active Genes in Fungi.</title>
        <authorList>
            <consortium name="DOE Joint Genome Institute"/>
            <person name="Mondo S.J."/>
            <person name="Dannebaum R.O."/>
            <person name="Kuo R.C."/>
            <person name="Labutti K."/>
            <person name="Haridas S."/>
            <person name="Kuo A."/>
            <person name="Salamov A."/>
            <person name="Ahrendt S.R."/>
            <person name="Lipzen A."/>
            <person name="Sullivan W."/>
            <person name="Andreopoulos W.B."/>
            <person name="Clum A."/>
            <person name="Lindquist E."/>
            <person name="Daum C."/>
            <person name="Ramamoorthy G.K."/>
            <person name="Gryganskyi A."/>
            <person name="Culley D."/>
            <person name="Magnuson J.K."/>
            <person name="James T.Y."/>
            <person name="O'Malley M.A."/>
            <person name="Stajich J.E."/>
            <person name="Spatafora J.W."/>
            <person name="Visel A."/>
            <person name="Grigoriev I.V."/>
        </authorList>
    </citation>
    <scope>NUCLEOTIDE SEQUENCE [LARGE SCALE GENOMIC DNA]</scope>
    <source>
        <strain evidence="6">finn</strain>
    </source>
</reference>
<protein>
    <recommendedName>
        <fullName evidence="7">RING-type domain-containing protein</fullName>
    </recommendedName>
</protein>
<evidence type="ECO:0000313" key="5">
    <source>
        <dbReference type="EMBL" id="ORX55314.1"/>
    </source>
</evidence>
<evidence type="ECO:0000259" key="1">
    <source>
        <dbReference type="Pfam" id="PF09765"/>
    </source>
</evidence>
<dbReference type="Pfam" id="PF11793">
    <property type="entry name" value="FANCL_C"/>
    <property type="match status" value="1"/>
</dbReference>
<feature type="domain" description="FANCL C-terminal" evidence="2">
    <location>
        <begin position="297"/>
        <end position="367"/>
    </location>
</feature>
<dbReference type="Gene3D" id="3.10.110.20">
    <property type="entry name" value="RWD domain-like"/>
    <property type="match status" value="1"/>
</dbReference>
<accession>A0A1Y1VFW9</accession>
<dbReference type="Pfam" id="PF18890">
    <property type="entry name" value="FANCL_d2"/>
    <property type="match status" value="1"/>
</dbReference>
<proteinExistence type="predicted"/>
<dbReference type="CDD" id="cd23832">
    <property type="entry name" value="DRWD-C_FANCL"/>
    <property type="match status" value="1"/>
</dbReference>
<dbReference type="GO" id="GO:0061630">
    <property type="term" value="F:ubiquitin protein ligase activity"/>
    <property type="evidence" value="ECO:0007669"/>
    <property type="project" value="TreeGrafter"/>
</dbReference>
<dbReference type="InterPro" id="IPR019162">
    <property type="entry name" value="FancL_WD-rpt_cont_dom"/>
</dbReference>
<organism evidence="5 6">
    <name type="scientific">Piromyces finnis</name>
    <dbReference type="NCBI Taxonomy" id="1754191"/>
    <lineage>
        <taxon>Eukaryota</taxon>
        <taxon>Fungi</taxon>
        <taxon>Fungi incertae sedis</taxon>
        <taxon>Chytridiomycota</taxon>
        <taxon>Chytridiomycota incertae sedis</taxon>
        <taxon>Neocallimastigomycetes</taxon>
        <taxon>Neocallimastigales</taxon>
        <taxon>Neocallimastigaceae</taxon>
        <taxon>Piromyces</taxon>
    </lineage>
</organism>
<evidence type="ECO:0000259" key="3">
    <source>
        <dbReference type="Pfam" id="PF18890"/>
    </source>
</evidence>
<comment type="caution">
    <text evidence="5">The sequence shown here is derived from an EMBL/GenBank/DDBJ whole genome shotgun (WGS) entry which is preliminary data.</text>
</comment>
<dbReference type="Gene3D" id="3.30.40.10">
    <property type="entry name" value="Zinc/RING finger domain, C3HC4 (zinc finger)"/>
    <property type="match status" value="1"/>
</dbReference>
<dbReference type="InterPro" id="IPR043003">
    <property type="entry name" value="FANCL_d3_sf"/>
</dbReference>
<dbReference type="EMBL" id="MCFH01000009">
    <property type="protein sequence ID" value="ORX55314.1"/>
    <property type="molecule type" value="Genomic_DNA"/>
</dbReference>
<feature type="domain" description="Fanconi anemia complex subunit FancL WD-repeat containing" evidence="1">
    <location>
        <begin position="2"/>
        <end position="88"/>
    </location>
</feature>
<name>A0A1Y1VFW9_9FUNG</name>
<evidence type="ECO:0000259" key="4">
    <source>
        <dbReference type="Pfam" id="PF18891"/>
    </source>
</evidence>
<dbReference type="GO" id="GO:0036297">
    <property type="term" value="P:interstrand cross-link repair"/>
    <property type="evidence" value="ECO:0007669"/>
    <property type="project" value="InterPro"/>
</dbReference>
<dbReference type="CDD" id="cd23786">
    <property type="entry name" value="ELF_FANCL"/>
    <property type="match status" value="1"/>
</dbReference>
<feature type="domain" description="FANCL UBC-like" evidence="3">
    <location>
        <begin position="101"/>
        <end position="188"/>
    </location>
</feature>
<dbReference type="AlphaFoldDB" id="A0A1Y1VFW9"/>
<dbReference type="Pfam" id="PF18891">
    <property type="entry name" value="FANCL_d3"/>
    <property type="match status" value="1"/>
</dbReference>
<keyword evidence="6" id="KW-1185">Reference proteome</keyword>
<dbReference type="SUPFAM" id="SSF57850">
    <property type="entry name" value="RING/U-box"/>
    <property type="match status" value="1"/>
</dbReference>
<dbReference type="STRING" id="1754191.A0A1Y1VFW9"/>
<dbReference type="GO" id="GO:0006513">
    <property type="term" value="P:protein monoubiquitination"/>
    <property type="evidence" value="ECO:0007669"/>
    <property type="project" value="TreeGrafter"/>
</dbReference>
<dbReference type="PANTHER" id="PTHR13206">
    <property type="entry name" value="UBIQUITIN LIGASE PROTEIN PHF9 FANCONI ANEMIA GROUP L PROTEIN"/>
    <property type="match status" value="1"/>
</dbReference>
<dbReference type="InterPro" id="IPR026848">
    <property type="entry name" value="Fancl"/>
</dbReference>
<evidence type="ECO:0008006" key="7">
    <source>
        <dbReference type="Google" id="ProtNLM"/>
    </source>
</evidence>
<dbReference type="OrthoDB" id="10263265at2759"/>
<gene>
    <name evidence="5" type="ORF">BCR36DRAFT_581349</name>
</gene>
<dbReference type="SMART" id="SM01197">
    <property type="entry name" value="FANCL_C"/>
    <property type="match status" value="1"/>
</dbReference>